<evidence type="ECO:0000256" key="1">
    <source>
        <dbReference type="SAM" id="Phobius"/>
    </source>
</evidence>
<gene>
    <name evidence="3" type="primary">LOC111110516</name>
</gene>
<keyword evidence="2" id="KW-1185">Reference proteome</keyword>
<dbReference type="KEGG" id="cvn:111110516"/>
<keyword evidence="1" id="KW-0472">Membrane</keyword>
<accession>A0A8B8BIV1</accession>
<sequence>MTVYERANFTVLSLNLPLQYLFKCVQFDFVKINERGFPGTVCHPCKAQPFYETLHIMKRTSEMLEYIFILIQFFRVTHPGTVTEWHFGMKIVSNGSSGVQELYQDPCLCNGSVSTLEDLKARPTEHFKSCAMSLLPKAVRIRLDVYKMDEVKASFLFGRRTSSNGNWFLGNNLISHTYDESIKEEQFLFGSEIFFFQIYEKSDENCKSRRFFFRVIDVSKMNNPLSFCTSLPVKVWVLYSPEQNMVLYEELEIADYMTIHLQTERTVLEGDDLASWIVQTKDNLSVQANSTSSFKRTKVSVYESRQSAVSMGVCGAACIACVLGLIVMADIANILKK</sequence>
<dbReference type="GeneID" id="111110516"/>
<feature type="transmembrane region" description="Helical" evidence="1">
    <location>
        <begin position="308"/>
        <end position="335"/>
    </location>
</feature>
<evidence type="ECO:0000313" key="2">
    <source>
        <dbReference type="Proteomes" id="UP000694844"/>
    </source>
</evidence>
<keyword evidence="1" id="KW-1133">Transmembrane helix</keyword>
<dbReference type="RefSeq" id="XP_022302754.1">
    <property type="nucleotide sequence ID" value="XM_022447046.1"/>
</dbReference>
<dbReference type="OrthoDB" id="10485377at2759"/>
<organism evidence="2 3">
    <name type="scientific">Crassostrea virginica</name>
    <name type="common">Eastern oyster</name>
    <dbReference type="NCBI Taxonomy" id="6565"/>
    <lineage>
        <taxon>Eukaryota</taxon>
        <taxon>Metazoa</taxon>
        <taxon>Spiralia</taxon>
        <taxon>Lophotrochozoa</taxon>
        <taxon>Mollusca</taxon>
        <taxon>Bivalvia</taxon>
        <taxon>Autobranchia</taxon>
        <taxon>Pteriomorphia</taxon>
        <taxon>Ostreida</taxon>
        <taxon>Ostreoidea</taxon>
        <taxon>Ostreidae</taxon>
        <taxon>Crassostrea</taxon>
    </lineage>
</organism>
<protein>
    <submittedName>
        <fullName evidence="3">Uncharacterized protein LOC111110516</fullName>
    </submittedName>
</protein>
<name>A0A8B8BIV1_CRAVI</name>
<dbReference type="Proteomes" id="UP000694844">
    <property type="component" value="Chromosome 8"/>
</dbReference>
<proteinExistence type="predicted"/>
<keyword evidence="1" id="KW-0812">Transmembrane</keyword>
<reference evidence="3" key="1">
    <citation type="submission" date="2025-08" db="UniProtKB">
        <authorList>
            <consortium name="RefSeq"/>
        </authorList>
    </citation>
    <scope>IDENTIFICATION</scope>
    <source>
        <tissue evidence="3">Whole sample</tissue>
    </source>
</reference>
<dbReference type="AlphaFoldDB" id="A0A8B8BIV1"/>
<evidence type="ECO:0000313" key="3">
    <source>
        <dbReference type="RefSeq" id="XP_022302754.1"/>
    </source>
</evidence>